<dbReference type="AlphaFoldDB" id="A0AAV4PT44"/>
<protein>
    <submittedName>
        <fullName evidence="4">DNA-directed RNA polymerase subunit alpha</fullName>
    </submittedName>
</protein>
<dbReference type="PROSITE" id="PS51233">
    <property type="entry name" value="VWFD"/>
    <property type="match status" value="1"/>
</dbReference>
<keyword evidence="2" id="KW-0325">Glycoprotein</keyword>
<dbReference type="PANTHER" id="PTHR23345">
    <property type="entry name" value="VITELLOGENIN-RELATED"/>
    <property type="match status" value="1"/>
</dbReference>
<evidence type="ECO:0000313" key="4">
    <source>
        <dbReference type="EMBL" id="GIX99333.1"/>
    </source>
</evidence>
<dbReference type="Pfam" id="PF00094">
    <property type="entry name" value="VWD"/>
    <property type="match status" value="1"/>
</dbReference>
<comment type="caution">
    <text evidence="4">The sequence shown here is derived from an EMBL/GenBank/DDBJ whole genome shotgun (WGS) entry which is preliminary data.</text>
</comment>
<dbReference type="Pfam" id="PF01347">
    <property type="entry name" value="Vitellogenin_N"/>
    <property type="match status" value="1"/>
</dbReference>
<organism evidence="4 5">
    <name type="scientific">Caerostris darwini</name>
    <dbReference type="NCBI Taxonomy" id="1538125"/>
    <lineage>
        <taxon>Eukaryota</taxon>
        <taxon>Metazoa</taxon>
        <taxon>Ecdysozoa</taxon>
        <taxon>Arthropoda</taxon>
        <taxon>Chelicerata</taxon>
        <taxon>Arachnida</taxon>
        <taxon>Araneae</taxon>
        <taxon>Araneomorphae</taxon>
        <taxon>Entelegynae</taxon>
        <taxon>Araneoidea</taxon>
        <taxon>Araneidae</taxon>
        <taxon>Caerostris</taxon>
    </lineage>
</organism>
<gene>
    <name evidence="4" type="primary">rpoA_1</name>
    <name evidence="4" type="ORF">CDAR_509571</name>
</gene>
<dbReference type="SMART" id="SM00216">
    <property type="entry name" value="VWD"/>
    <property type="match status" value="1"/>
</dbReference>
<sequence length="1076" mass="123394">IQHLVLPIFFNRSEVSKARIAAFSVLLKTDPSLGILQEIAQKTWEETSLEVGSFVTSILDSYANASLPCLLLLSHRIKLVISQIKRFDIGIQHSKDYLWTLFDEKREFGLSKELMYAASNESIIPSIFYYSLAFYDRSFEDHLYQSAITTQGMSANDLLDHVLKFLGMREVDIIPKNTESSIFPKTNVVPRDQESWKMTMYNKMFYTVTYNYFDANDVKKQEIVRFAEDFIQHYFRKDDNHNIMGHLVKLFVPSSYHTEAIARTLPYPVDLKLLLEPSAYLSTQYTNEMLNLRDCKTVGVYHTNKVAFSDSVELEFGKNSGGKYNFTFRFPVLPKQTFSFNSEAGTYSGAYNSTTLPILGHKVPIETIPARFKRRDVKRIYGFPPISTETLSEDLLVGFEETPKDLRESVIRFIEKYQNTGWRRKSINVTRLTLNNEWSTKTTGTLTVAHARHYPKNTSKSTENLEDLIDSFKRPCFIKFMTKDDETYAKERNIIQDAFRGELPSLEDTFKIRYQQSEKGNTNLTIDTFLDFNRTLDGKVYHMEMNTTVKIRFMVPPMSVNVSFLGLANDPVNIFKYNDKSYDKQIGGAGLDIEFGKKGPYANFSFHFRSVFARESLNKTIGTEFETPVMPEVYLPDTHKECIEDVKKGNEYSLACIKAIRERSLYNHVLGNISWSNKSPDIFDGIVERIEDYLKIDFSKYTYEAIMNKEEPSISFNGNYIEKFTDEPIFDLVIGKEKDYIRRRMPSPFYFPYSHVKIFDGYKLKATNNSYPVTCALTDKYVTTFDMVNYRLPLDIPKCTYILSAHCMKRKKFAVMAKFIARSPGTKEIHMYLGKDTVILTPQNKSEVYNIKYNNKHVAVPALKVVTLNLDSQIFAYAHDWSGGILVVEGVKAGVKVTYNGKNVFVEVSPKYKGEACGLCGDFNGEPSKEFLGVDGCLYSDSSDFAKSCTVNHCVDSTPSNPYICGKSKNFADFADFGKESTEPEELLNLMTSDTRLRNIVLSREDKFCFSIEPQPVCEEDSEPKETEDTEIDFVCYPKNNLSSKHMLVESSYRILTELEGLDRDFAETVPVARSC</sequence>
<keyword evidence="1" id="KW-1015">Disulfide bond</keyword>
<dbReference type="InterPro" id="IPR001747">
    <property type="entry name" value="Vitellogenin_N"/>
</dbReference>
<evidence type="ECO:0000313" key="5">
    <source>
        <dbReference type="Proteomes" id="UP001054837"/>
    </source>
</evidence>
<feature type="non-terminal residue" evidence="4">
    <location>
        <position position="1"/>
    </location>
</feature>
<dbReference type="InterPro" id="IPR001846">
    <property type="entry name" value="VWF_type-D"/>
</dbReference>
<proteinExistence type="predicted"/>
<dbReference type="Gene3D" id="1.25.10.20">
    <property type="entry name" value="Vitellinogen, superhelical"/>
    <property type="match status" value="1"/>
</dbReference>
<dbReference type="PANTHER" id="PTHR23345:SF15">
    <property type="entry name" value="VITELLOGENIN 1-RELATED"/>
    <property type="match status" value="1"/>
</dbReference>
<keyword evidence="4" id="KW-0240">DNA-directed RNA polymerase</keyword>
<evidence type="ECO:0000256" key="1">
    <source>
        <dbReference type="ARBA" id="ARBA00023157"/>
    </source>
</evidence>
<name>A0AAV4PT44_9ARAC</name>
<accession>A0AAV4PT44</accession>
<dbReference type="InterPro" id="IPR011030">
    <property type="entry name" value="Lipovitellin_superhlx_dom"/>
</dbReference>
<dbReference type="GO" id="GO:0005319">
    <property type="term" value="F:lipid transporter activity"/>
    <property type="evidence" value="ECO:0007669"/>
    <property type="project" value="InterPro"/>
</dbReference>
<reference evidence="4 5" key="1">
    <citation type="submission" date="2021-06" db="EMBL/GenBank/DDBJ databases">
        <title>Caerostris darwini draft genome.</title>
        <authorList>
            <person name="Kono N."/>
            <person name="Arakawa K."/>
        </authorList>
    </citation>
    <scope>NUCLEOTIDE SEQUENCE [LARGE SCALE GENOMIC DNA]</scope>
</reference>
<dbReference type="InterPro" id="IPR050733">
    <property type="entry name" value="Vitellogenin/Apolipophorin"/>
</dbReference>
<dbReference type="SUPFAM" id="SSF48431">
    <property type="entry name" value="Lipovitellin-phosvitin complex, superhelical domain"/>
    <property type="match status" value="1"/>
</dbReference>
<evidence type="ECO:0000259" key="3">
    <source>
        <dbReference type="PROSITE" id="PS51233"/>
    </source>
</evidence>
<dbReference type="GO" id="GO:0000428">
    <property type="term" value="C:DNA-directed RNA polymerase complex"/>
    <property type="evidence" value="ECO:0007669"/>
    <property type="project" value="UniProtKB-KW"/>
</dbReference>
<keyword evidence="5" id="KW-1185">Reference proteome</keyword>
<keyword evidence="4" id="KW-0804">Transcription</keyword>
<feature type="domain" description="VWFD" evidence="3">
    <location>
        <begin position="772"/>
        <end position="958"/>
    </location>
</feature>
<evidence type="ECO:0000256" key="2">
    <source>
        <dbReference type="ARBA" id="ARBA00023180"/>
    </source>
</evidence>
<dbReference type="EMBL" id="BPLQ01003286">
    <property type="protein sequence ID" value="GIX99333.1"/>
    <property type="molecule type" value="Genomic_DNA"/>
</dbReference>
<dbReference type="Proteomes" id="UP001054837">
    <property type="component" value="Unassembled WGS sequence"/>
</dbReference>